<protein>
    <submittedName>
        <fullName evidence="1">Uncharacterized protein</fullName>
    </submittedName>
</protein>
<proteinExistence type="predicted"/>
<accession>A0A109K4C4</accession>
<organism evidence="1 2">
    <name type="scientific">Bradyrhizobium macuxiense</name>
    <dbReference type="NCBI Taxonomy" id="1755647"/>
    <lineage>
        <taxon>Bacteria</taxon>
        <taxon>Pseudomonadati</taxon>
        <taxon>Pseudomonadota</taxon>
        <taxon>Alphaproteobacteria</taxon>
        <taxon>Hyphomicrobiales</taxon>
        <taxon>Nitrobacteraceae</taxon>
        <taxon>Bradyrhizobium</taxon>
    </lineage>
</organism>
<dbReference type="EMBL" id="LNCU01000019">
    <property type="protein sequence ID" value="KWV60460.1"/>
    <property type="molecule type" value="Genomic_DNA"/>
</dbReference>
<keyword evidence="2" id="KW-1185">Reference proteome</keyword>
<name>A0A109K4C4_9BRAD</name>
<dbReference type="Proteomes" id="UP000057737">
    <property type="component" value="Unassembled WGS sequence"/>
</dbReference>
<dbReference type="AlphaFoldDB" id="A0A109K4C4"/>
<evidence type="ECO:0000313" key="1">
    <source>
        <dbReference type="EMBL" id="KWV60460.1"/>
    </source>
</evidence>
<comment type="caution">
    <text evidence="1">The sequence shown here is derived from an EMBL/GenBank/DDBJ whole genome shotgun (WGS) entry which is preliminary data.</text>
</comment>
<sequence length="66" mass="7123">MIVDLDDAFNILRCDDCGLATALLGNQAAEMNNSVLDDYVEAQQIKVRQPPDAVSLALSVITETTL</sequence>
<evidence type="ECO:0000313" key="2">
    <source>
        <dbReference type="Proteomes" id="UP000057737"/>
    </source>
</evidence>
<gene>
    <name evidence="1" type="ORF">AS156_29210</name>
</gene>
<reference evidence="1 2" key="1">
    <citation type="submission" date="2015-11" db="EMBL/GenBank/DDBJ databases">
        <title>Draft Genome Sequence of the Strain BR 10303 (Bradyrhizobium sp.) isolated from nodules of Centrolobium paraense.</title>
        <authorList>
            <person name="Zelli J.E."/>
            <person name="Simoes-Araujo J.L."/>
            <person name="Barauna A.C."/>
            <person name="Silva K."/>
        </authorList>
    </citation>
    <scope>NUCLEOTIDE SEQUENCE [LARGE SCALE GENOMIC DNA]</scope>
    <source>
        <strain evidence="1 2">BR 10303</strain>
    </source>
</reference>